<evidence type="ECO:0000313" key="6">
    <source>
        <dbReference type="Proteomes" id="UP000199155"/>
    </source>
</evidence>
<evidence type="ECO:0000256" key="1">
    <source>
        <dbReference type="ARBA" id="ARBA00006217"/>
    </source>
</evidence>
<dbReference type="PANTHER" id="PTHR11002">
    <property type="entry name" value="CARBONIC ANHYDRASE"/>
    <property type="match status" value="1"/>
</dbReference>
<dbReference type="Pfam" id="PF00484">
    <property type="entry name" value="Pro_CA"/>
    <property type="match status" value="1"/>
</dbReference>
<dbReference type="SMART" id="SM00947">
    <property type="entry name" value="Pro_CA"/>
    <property type="match status" value="1"/>
</dbReference>
<reference evidence="5 6" key="1">
    <citation type="submission" date="2016-10" db="EMBL/GenBank/DDBJ databases">
        <authorList>
            <person name="de Groot N.N."/>
        </authorList>
    </citation>
    <scope>NUCLEOTIDE SEQUENCE [LARGE SCALE GENOMIC DNA]</scope>
    <source>
        <strain evidence="5 6">CGMCC 4.5727</strain>
    </source>
</reference>
<dbReference type="EMBL" id="FNFF01000001">
    <property type="protein sequence ID" value="SDJ47420.1"/>
    <property type="molecule type" value="Genomic_DNA"/>
</dbReference>
<dbReference type="PANTHER" id="PTHR11002:SF79">
    <property type="entry name" value="CARBONIC ANHYDRASE 2"/>
    <property type="match status" value="1"/>
</dbReference>
<comment type="similarity">
    <text evidence="1">Belongs to the beta-class carbonic anhydrase family.</text>
</comment>
<accession>A0A1G8U327</accession>
<dbReference type="GO" id="GO:0008270">
    <property type="term" value="F:zinc ion binding"/>
    <property type="evidence" value="ECO:0007669"/>
    <property type="project" value="InterPro"/>
</dbReference>
<comment type="function">
    <text evidence="2">Catalyzes the reversible hydration of carbon dioxide to form bicarbonate.</text>
</comment>
<keyword evidence="6" id="KW-1185">Reference proteome</keyword>
<proteinExistence type="inferred from homology"/>
<feature type="binding site" evidence="3">
    <location>
        <position position="129"/>
    </location>
    <ligand>
        <name>Zn(2+)</name>
        <dbReference type="ChEBI" id="CHEBI:29105"/>
    </ligand>
</feature>
<name>A0A1G8U327_9ACTN</name>
<evidence type="ECO:0000256" key="3">
    <source>
        <dbReference type="PIRSR" id="PIRSR601765-1"/>
    </source>
</evidence>
<dbReference type="InterPro" id="IPR036874">
    <property type="entry name" value="Carbonic_anhydrase_sf"/>
</dbReference>
<comment type="cofactor">
    <cofactor evidence="3">
        <name>Zn(2+)</name>
        <dbReference type="ChEBI" id="CHEBI:29105"/>
    </cofactor>
    <text evidence="3">Binds 1 zinc ion per subunit.</text>
</comment>
<feature type="binding site" evidence="3">
    <location>
        <position position="180"/>
    </location>
    <ligand>
        <name>Zn(2+)</name>
        <dbReference type="ChEBI" id="CHEBI:29105"/>
    </ligand>
</feature>
<dbReference type="SUPFAM" id="SSF53056">
    <property type="entry name" value="beta-carbonic anhydrase, cab"/>
    <property type="match status" value="1"/>
</dbReference>
<evidence type="ECO:0000256" key="4">
    <source>
        <dbReference type="SAM" id="MobiDB-lite"/>
    </source>
</evidence>
<dbReference type="InterPro" id="IPR001765">
    <property type="entry name" value="Carbonic_anhydrase"/>
</dbReference>
<evidence type="ECO:0000256" key="2">
    <source>
        <dbReference type="ARBA" id="ARBA00024993"/>
    </source>
</evidence>
<sequence length="268" mass="28315">MVTHRSPESGGHPQVGSSCDTRAASAGRGHHGAMSTDPQDVPATSRPRGRRAFLGLGVAAVPLAAQVPAPRAADPDRPPRTAAEALRRLREGNARYAEAHARHPHESRRWRRAVAVAQHPFAVVLGCIDSRVPPELVFDQGLGDLLVIRTAGHVLDEAVLGSVQYGVAELGVPLVVVLGHERCGAVGAAVAHVRDGGHTGGHLTRVVDGIAPAARATRFRAGDWVDHAVREHVDRVVAQVRDDPALGGAVVEGARFDLDSGRVRFRNA</sequence>
<dbReference type="GO" id="GO:0004089">
    <property type="term" value="F:carbonate dehydratase activity"/>
    <property type="evidence" value="ECO:0007669"/>
    <property type="project" value="InterPro"/>
</dbReference>
<feature type="binding site" evidence="3">
    <location>
        <position position="127"/>
    </location>
    <ligand>
        <name>Zn(2+)</name>
        <dbReference type="ChEBI" id="CHEBI:29105"/>
    </ligand>
</feature>
<keyword evidence="3" id="KW-0862">Zinc</keyword>
<dbReference type="Gene3D" id="3.40.1050.10">
    <property type="entry name" value="Carbonic anhydrase"/>
    <property type="match status" value="1"/>
</dbReference>
<dbReference type="AlphaFoldDB" id="A0A1G8U327"/>
<organism evidence="5 6">
    <name type="scientific">Streptomyces indicus</name>
    <dbReference type="NCBI Taxonomy" id="417292"/>
    <lineage>
        <taxon>Bacteria</taxon>
        <taxon>Bacillati</taxon>
        <taxon>Actinomycetota</taxon>
        <taxon>Actinomycetes</taxon>
        <taxon>Kitasatosporales</taxon>
        <taxon>Streptomycetaceae</taxon>
        <taxon>Streptomyces</taxon>
    </lineage>
</organism>
<feature type="binding site" evidence="3">
    <location>
        <position position="183"/>
    </location>
    <ligand>
        <name>Zn(2+)</name>
        <dbReference type="ChEBI" id="CHEBI:29105"/>
    </ligand>
</feature>
<evidence type="ECO:0000313" key="5">
    <source>
        <dbReference type="EMBL" id="SDJ47420.1"/>
    </source>
</evidence>
<protein>
    <submittedName>
        <fullName evidence="5">Carbonic anhydrase</fullName>
    </submittedName>
</protein>
<dbReference type="PROSITE" id="PS51257">
    <property type="entry name" value="PROKAR_LIPOPROTEIN"/>
    <property type="match status" value="1"/>
</dbReference>
<dbReference type="STRING" id="417292.SAMN05421806_101569"/>
<dbReference type="Proteomes" id="UP000199155">
    <property type="component" value="Unassembled WGS sequence"/>
</dbReference>
<feature type="region of interest" description="Disordered" evidence="4">
    <location>
        <begin position="1"/>
        <end position="47"/>
    </location>
</feature>
<keyword evidence="3" id="KW-0479">Metal-binding</keyword>
<gene>
    <name evidence="5" type="ORF">SAMN05421806_101569</name>
</gene>